<dbReference type="Proteomes" id="UP000193380">
    <property type="component" value="Unassembled WGS sequence"/>
</dbReference>
<reference evidence="1" key="1">
    <citation type="journal article" date="2014" name="Nat. Commun.">
        <title>The rainbow trout genome provides novel insights into evolution after whole-genome duplication in vertebrates.</title>
        <authorList>
            <person name="Berthelot C."/>
            <person name="Brunet F."/>
            <person name="Chalopin D."/>
            <person name="Juanchich A."/>
            <person name="Bernard M."/>
            <person name="Noel B."/>
            <person name="Bento P."/>
            <person name="Da Silva C."/>
            <person name="Labadie K."/>
            <person name="Alberti A."/>
            <person name="Aury J.M."/>
            <person name="Louis A."/>
            <person name="Dehais P."/>
            <person name="Bardou P."/>
            <person name="Montfort J."/>
            <person name="Klopp C."/>
            <person name="Cabau C."/>
            <person name="Gaspin C."/>
            <person name="Thorgaard G.H."/>
            <person name="Boussaha M."/>
            <person name="Quillet E."/>
            <person name="Guyomard R."/>
            <person name="Galiana D."/>
            <person name="Bobe J."/>
            <person name="Volff J.N."/>
            <person name="Genet C."/>
            <person name="Wincker P."/>
            <person name="Jaillon O."/>
            <person name="Roest Crollius H."/>
            <person name="Guiguen Y."/>
        </authorList>
    </citation>
    <scope>NUCLEOTIDE SEQUENCE [LARGE SCALE GENOMIC DNA]</scope>
</reference>
<dbReference type="PaxDb" id="8022-A0A060W8X8"/>
<gene>
    <name evidence="1" type="ORF">GSONMT00069252001</name>
</gene>
<protein>
    <submittedName>
        <fullName evidence="1">Uncharacterized protein</fullName>
    </submittedName>
</protein>
<reference evidence="1" key="2">
    <citation type="submission" date="2014-03" db="EMBL/GenBank/DDBJ databases">
        <authorList>
            <person name="Genoscope - CEA"/>
        </authorList>
    </citation>
    <scope>NUCLEOTIDE SEQUENCE</scope>
</reference>
<evidence type="ECO:0000313" key="1">
    <source>
        <dbReference type="EMBL" id="CDQ63481.1"/>
    </source>
</evidence>
<evidence type="ECO:0000313" key="2">
    <source>
        <dbReference type="Proteomes" id="UP000193380"/>
    </source>
</evidence>
<sequence>MNQRFSCFYKELYTSDFKSTPSQTMLSKMIRTPLLSTEEATSLGAQISLNELKRALDSTNKGKLPGWDESIEAADKAIQFLLCYFYYPWNPCPRQFINRRKEHTFHYTQIIFYYNEQKYERNM</sequence>
<dbReference type="EMBL" id="FR904442">
    <property type="protein sequence ID" value="CDQ63481.1"/>
    <property type="molecule type" value="Genomic_DNA"/>
</dbReference>
<proteinExistence type="predicted"/>
<accession>A0A060W8X8</accession>
<dbReference type="AlphaFoldDB" id="A0A060W8X8"/>
<organism evidence="1 2">
    <name type="scientific">Oncorhynchus mykiss</name>
    <name type="common">Rainbow trout</name>
    <name type="synonym">Salmo gairdneri</name>
    <dbReference type="NCBI Taxonomy" id="8022"/>
    <lineage>
        <taxon>Eukaryota</taxon>
        <taxon>Metazoa</taxon>
        <taxon>Chordata</taxon>
        <taxon>Craniata</taxon>
        <taxon>Vertebrata</taxon>
        <taxon>Euteleostomi</taxon>
        <taxon>Actinopterygii</taxon>
        <taxon>Neopterygii</taxon>
        <taxon>Teleostei</taxon>
        <taxon>Protacanthopterygii</taxon>
        <taxon>Salmoniformes</taxon>
        <taxon>Salmonidae</taxon>
        <taxon>Salmoninae</taxon>
        <taxon>Oncorhynchus</taxon>
    </lineage>
</organism>
<name>A0A060W8X8_ONCMY</name>